<sequence>MSATACSLYQVGYLNFKRFRVLSHQTDPTNPIQARKIFRDQIVVGKSNFVDCASLIHSLSYKRAPHIAYELLQEIKSERFLPNNSTLSAMMLCYANNGLITEAQAVWEEILHSSFVPSIPVIAELFDAYGKMGRYDEVSSILDQLSFRNFEFLPKVYSLAISCFGEGGQLELMEATLKKLASRGFLVDSATGNAVIQYYCIFGSLDEVESIYRRLKGSRHLIEEEAIRAMALLYIKEKKFYRLGEFLRNVGLARKNVGNLLWNLLLLSYAGNFKMKTLQREFLRMVEAGFHPDLTTFNIRALAFSRMALFWDLHLTLEHMNRDKVVPDLVTYGCVVDVYLDKRLGRNLDFALNKMSVDDSPVLFTDPLVFEVFGKGDFHSSSEAFMEFTKHKKWSYRKLIAVYLRKHYRSHQIFWNY</sequence>
<feature type="repeat" description="PPR" evidence="2">
    <location>
        <begin position="83"/>
        <end position="117"/>
    </location>
</feature>
<name>A0A9Q0J891_9ROSI</name>
<dbReference type="InterPro" id="IPR002885">
    <property type="entry name" value="PPR_rpt"/>
</dbReference>
<evidence type="ECO:0000313" key="3">
    <source>
        <dbReference type="EMBL" id="KAJ4831722.1"/>
    </source>
</evidence>
<dbReference type="PANTHER" id="PTHR47493">
    <property type="entry name" value="OS08G0520200 PROTEIN"/>
    <property type="match status" value="1"/>
</dbReference>
<evidence type="ECO:0008006" key="5">
    <source>
        <dbReference type="Google" id="ProtNLM"/>
    </source>
</evidence>
<dbReference type="Proteomes" id="UP001141552">
    <property type="component" value="Unassembled WGS sequence"/>
</dbReference>
<evidence type="ECO:0000256" key="1">
    <source>
        <dbReference type="ARBA" id="ARBA00022737"/>
    </source>
</evidence>
<dbReference type="Gene3D" id="1.25.40.10">
    <property type="entry name" value="Tetratricopeptide repeat domain"/>
    <property type="match status" value="3"/>
</dbReference>
<accession>A0A9Q0J891</accession>
<dbReference type="OrthoDB" id="762539at2759"/>
<dbReference type="AlphaFoldDB" id="A0A9Q0J891"/>
<protein>
    <recommendedName>
        <fullName evidence="5">Pentacotripeptide-repeat region of PRORP domain-containing protein</fullName>
    </recommendedName>
</protein>
<evidence type="ECO:0000256" key="2">
    <source>
        <dbReference type="PROSITE-ProRule" id="PRU00708"/>
    </source>
</evidence>
<dbReference type="Pfam" id="PF01535">
    <property type="entry name" value="PPR"/>
    <property type="match status" value="2"/>
</dbReference>
<dbReference type="PROSITE" id="PS51375">
    <property type="entry name" value="PPR"/>
    <property type="match status" value="1"/>
</dbReference>
<reference evidence="3" key="1">
    <citation type="submission" date="2022-02" db="EMBL/GenBank/DDBJ databases">
        <authorList>
            <person name="Henning P.M."/>
            <person name="McCubbin A.G."/>
            <person name="Shore J.S."/>
        </authorList>
    </citation>
    <scope>NUCLEOTIDE SEQUENCE</scope>
    <source>
        <strain evidence="3">F60SS</strain>
        <tissue evidence="3">Leaves</tissue>
    </source>
</reference>
<gene>
    <name evidence="3" type="ORF">Tsubulata_038271</name>
</gene>
<keyword evidence="4" id="KW-1185">Reference proteome</keyword>
<dbReference type="Pfam" id="PF13812">
    <property type="entry name" value="PPR_3"/>
    <property type="match status" value="1"/>
</dbReference>
<evidence type="ECO:0000313" key="4">
    <source>
        <dbReference type="Proteomes" id="UP001141552"/>
    </source>
</evidence>
<dbReference type="EMBL" id="JAKUCV010005296">
    <property type="protein sequence ID" value="KAJ4831722.1"/>
    <property type="molecule type" value="Genomic_DNA"/>
</dbReference>
<keyword evidence="1" id="KW-0677">Repeat</keyword>
<dbReference type="InterPro" id="IPR011990">
    <property type="entry name" value="TPR-like_helical_dom_sf"/>
</dbReference>
<reference evidence="3" key="2">
    <citation type="journal article" date="2023" name="Plants (Basel)">
        <title>Annotation of the Turnera subulata (Passifloraceae) Draft Genome Reveals the S-Locus Evolved after the Divergence of Turneroideae from Passifloroideae in a Stepwise Manner.</title>
        <authorList>
            <person name="Henning P.M."/>
            <person name="Roalson E.H."/>
            <person name="Mir W."/>
            <person name="McCubbin A.G."/>
            <person name="Shore J.S."/>
        </authorList>
    </citation>
    <scope>NUCLEOTIDE SEQUENCE</scope>
    <source>
        <strain evidence="3">F60SS</strain>
    </source>
</reference>
<dbReference type="PANTHER" id="PTHR47493:SF1">
    <property type="entry name" value="OS08G0520200 PROTEIN"/>
    <property type="match status" value="1"/>
</dbReference>
<proteinExistence type="predicted"/>
<comment type="caution">
    <text evidence="3">The sequence shown here is derived from an EMBL/GenBank/DDBJ whole genome shotgun (WGS) entry which is preliminary data.</text>
</comment>
<organism evidence="3 4">
    <name type="scientific">Turnera subulata</name>
    <dbReference type="NCBI Taxonomy" id="218843"/>
    <lineage>
        <taxon>Eukaryota</taxon>
        <taxon>Viridiplantae</taxon>
        <taxon>Streptophyta</taxon>
        <taxon>Embryophyta</taxon>
        <taxon>Tracheophyta</taxon>
        <taxon>Spermatophyta</taxon>
        <taxon>Magnoliopsida</taxon>
        <taxon>eudicotyledons</taxon>
        <taxon>Gunneridae</taxon>
        <taxon>Pentapetalae</taxon>
        <taxon>rosids</taxon>
        <taxon>fabids</taxon>
        <taxon>Malpighiales</taxon>
        <taxon>Passifloraceae</taxon>
        <taxon>Turnera</taxon>
    </lineage>
</organism>